<dbReference type="AlphaFoldDB" id="A0A2T0B9L7"/>
<accession>A0A2T0B9L7</accession>
<dbReference type="Proteomes" id="UP000239706">
    <property type="component" value="Unassembled WGS sequence"/>
</dbReference>
<dbReference type="InterPro" id="IPR029046">
    <property type="entry name" value="LolA/LolB/LppX"/>
</dbReference>
<protein>
    <recommendedName>
        <fullName evidence="3">Lipoprotein chaperone</fullName>
    </recommendedName>
</protein>
<proteinExistence type="predicted"/>
<organism evidence="1 2">
    <name type="scientific">Clostridium liquoris</name>
    <dbReference type="NCBI Taxonomy" id="1289519"/>
    <lineage>
        <taxon>Bacteria</taxon>
        <taxon>Bacillati</taxon>
        <taxon>Bacillota</taxon>
        <taxon>Clostridia</taxon>
        <taxon>Eubacteriales</taxon>
        <taxon>Clostridiaceae</taxon>
        <taxon>Clostridium</taxon>
    </lineage>
</organism>
<dbReference type="InterPro" id="IPR014584">
    <property type="entry name" value="UCP033729"/>
</dbReference>
<dbReference type="SUPFAM" id="SSF89392">
    <property type="entry name" value="Prokaryotic lipoproteins and lipoprotein localization factors"/>
    <property type="match status" value="1"/>
</dbReference>
<dbReference type="NCBIfam" id="NF041287">
    <property type="entry name" value="lipo_GerS_rel"/>
    <property type="match status" value="1"/>
</dbReference>
<evidence type="ECO:0008006" key="3">
    <source>
        <dbReference type="Google" id="ProtNLM"/>
    </source>
</evidence>
<dbReference type="OrthoDB" id="2047841at2"/>
<keyword evidence="2" id="KW-1185">Reference proteome</keyword>
<dbReference type="PROSITE" id="PS51257">
    <property type="entry name" value="PROKAR_LIPOPROTEIN"/>
    <property type="match status" value="1"/>
</dbReference>
<name>A0A2T0B9L7_9CLOT</name>
<sequence>MKKKLLIFPVIFFVFSLILFSCAYKADKSKKSIEFVKNLKSYSCDCVITLENDRQMLEYNCKQYYHRKIGGRIDIDENRILIYKSDKIYVTDLKSGIKYTLDKDFDTIYKISMVGEYVGLMYTNEEVKTSLKNIDGMEYTIIELLIPGMNRNLYKGKMYINNRDSLPEKLEILDANNKEKVRITYKQFNPNIELDDKLFNVE</sequence>
<dbReference type="EMBL" id="PVXO01000005">
    <property type="protein sequence ID" value="PRR80584.1"/>
    <property type="molecule type" value="Genomic_DNA"/>
</dbReference>
<dbReference type="Gene3D" id="2.50.20.10">
    <property type="entry name" value="Lipoprotein localisation LolA/LolB/LppX"/>
    <property type="match status" value="1"/>
</dbReference>
<dbReference type="RefSeq" id="WP_106062381.1">
    <property type="nucleotide sequence ID" value="NZ_PVXO01000005.1"/>
</dbReference>
<evidence type="ECO:0000313" key="1">
    <source>
        <dbReference type="EMBL" id="PRR80584.1"/>
    </source>
</evidence>
<reference evidence="1 2" key="1">
    <citation type="submission" date="2018-03" db="EMBL/GenBank/DDBJ databases">
        <title>Genome sequence of Clostridium liquoris DSM 100320.</title>
        <authorList>
            <person name="Poehlein A."/>
            <person name="Daniel R."/>
        </authorList>
    </citation>
    <scope>NUCLEOTIDE SEQUENCE [LARGE SCALE GENOMIC DNA]</scope>
    <source>
        <strain evidence="1 2">DSM 100320</strain>
    </source>
</reference>
<comment type="caution">
    <text evidence="1">The sequence shown here is derived from an EMBL/GenBank/DDBJ whole genome shotgun (WGS) entry which is preliminary data.</text>
</comment>
<dbReference type="PIRSF" id="PIRSF033729">
    <property type="entry name" value="UCP033729"/>
    <property type="match status" value="1"/>
</dbReference>
<gene>
    <name evidence="1" type="ORF">CLLI_01570</name>
</gene>
<evidence type="ECO:0000313" key="2">
    <source>
        <dbReference type="Proteomes" id="UP000239706"/>
    </source>
</evidence>